<comment type="similarity">
    <text evidence="1">Belongs to the YciI family.</text>
</comment>
<dbReference type="InterPro" id="IPR011008">
    <property type="entry name" value="Dimeric_a/b-barrel"/>
</dbReference>
<evidence type="ECO:0000313" key="3">
    <source>
        <dbReference type="EMBL" id="MDC0723455.1"/>
    </source>
</evidence>
<dbReference type="EMBL" id="JAQNDL010000005">
    <property type="protein sequence ID" value="MDC0723455.1"/>
    <property type="molecule type" value="Genomic_DNA"/>
</dbReference>
<protein>
    <submittedName>
        <fullName evidence="3">YciI family protein</fullName>
    </submittedName>
</protein>
<keyword evidence="4" id="KW-1185">Reference proteome</keyword>
<sequence>MMMVKADERGAPPSPELMAEMSEFIAETRRAGVLLDTAGLAPMAMGTRIRAAGGELTVTDGPFAEAKEVVGGFAIVKASTKEEAVELGRRFMQVHTRVLGGAYTGECEIRQMFGPDDA</sequence>
<dbReference type="InterPro" id="IPR005545">
    <property type="entry name" value="YCII"/>
</dbReference>
<dbReference type="PANTHER" id="PTHR35174">
    <property type="entry name" value="BLL7171 PROTEIN-RELATED"/>
    <property type="match status" value="1"/>
</dbReference>
<reference evidence="3 4" key="1">
    <citation type="submission" date="2022-11" db="EMBL/GenBank/DDBJ databases">
        <title>Minimal conservation of predation-associated metabolite biosynthetic gene clusters underscores biosynthetic potential of Myxococcota including descriptions for ten novel species: Archangium lansinium sp. nov., Myxococcus landrumus sp. nov., Nannocystis bai.</title>
        <authorList>
            <person name="Ahearne A."/>
            <person name="Stevens C."/>
            <person name="Dowd S."/>
        </authorList>
    </citation>
    <scope>NUCLEOTIDE SEQUENCE [LARGE SCALE GENOMIC DNA]</scope>
    <source>
        <strain evidence="3 4">BB15-2</strain>
    </source>
</reference>
<evidence type="ECO:0000256" key="1">
    <source>
        <dbReference type="ARBA" id="ARBA00007689"/>
    </source>
</evidence>
<proteinExistence type="inferred from homology"/>
<evidence type="ECO:0000259" key="2">
    <source>
        <dbReference type="Pfam" id="PF03795"/>
    </source>
</evidence>
<evidence type="ECO:0000313" key="4">
    <source>
        <dbReference type="Proteomes" id="UP001221686"/>
    </source>
</evidence>
<dbReference type="SUPFAM" id="SSF54909">
    <property type="entry name" value="Dimeric alpha+beta barrel"/>
    <property type="match status" value="1"/>
</dbReference>
<gene>
    <name evidence="3" type="ORF">POL25_41625</name>
</gene>
<comment type="caution">
    <text evidence="3">The sequence shown here is derived from an EMBL/GenBank/DDBJ whole genome shotgun (WGS) entry which is preliminary data.</text>
</comment>
<dbReference type="Proteomes" id="UP001221686">
    <property type="component" value="Unassembled WGS sequence"/>
</dbReference>
<dbReference type="PANTHER" id="PTHR35174:SF1">
    <property type="entry name" value="BLL0086 PROTEIN"/>
    <property type="match status" value="1"/>
</dbReference>
<dbReference type="Pfam" id="PF03795">
    <property type="entry name" value="YCII"/>
    <property type="match status" value="1"/>
</dbReference>
<feature type="domain" description="YCII-related" evidence="2">
    <location>
        <begin position="1"/>
        <end position="90"/>
    </location>
</feature>
<organism evidence="3 4">
    <name type="scientific">Nannocystis bainbridge</name>
    <dbReference type="NCBI Taxonomy" id="2995303"/>
    <lineage>
        <taxon>Bacteria</taxon>
        <taxon>Pseudomonadati</taxon>
        <taxon>Myxococcota</taxon>
        <taxon>Polyangia</taxon>
        <taxon>Nannocystales</taxon>
        <taxon>Nannocystaceae</taxon>
        <taxon>Nannocystis</taxon>
    </lineage>
</organism>
<accession>A0ABT5EDH4</accession>
<dbReference type="Gene3D" id="3.30.70.1060">
    <property type="entry name" value="Dimeric alpha+beta barrel"/>
    <property type="match status" value="1"/>
</dbReference>
<name>A0ABT5EDH4_9BACT</name>